<feature type="region of interest" description="Disordered" evidence="1">
    <location>
        <begin position="58"/>
        <end position="115"/>
    </location>
</feature>
<organism evidence="4 5">
    <name type="scientific">Yinghuangia aomiensis</name>
    <dbReference type="NCBI Taxonomy" id="676205"/>
    <lineage>
        <taxon>Bacteria</taxon>
        <taxon>Bacillati</taxon>
        <taxon>Actinomycetota</taxon>
        <taxon>Actinomycetes</taxon>
        <taxon>Kitasatosporales</taxon>
        <taxon>Streptomycetaceae</taxon>
        <taxon>Yinghuangia</taxon>
    </lineage>
</organism>
<dbReference type="EMBL" id="BAABHS010000001">
    <property type="protein sequence ID" value="GAA4944671.1"/>
    <property type="molecule type" value="Genomic_DNA"/>
</dbReference>
<reference evidence="5" key="1">
    <citation type="journal article" date="2019" name="Int. J. Syst. Evol. Microbiol.">
        <title>The Global Catalogue of Microorganisms (GCM) 10K type strain sequencing project: providing services to taxonomists for standard genome sequencing and annotation.</title>
        <authorList>
            <consortium name="The Broad Institute Genomics Platform"/>
            <consortium name="The Broad Institute Genome Sequencing Center for Infectious Disease"/>
            <person name="Wu L."/>
            <person name="Ma J."/>
        </authorList>
    </citation>
    <scope>NUCLEOTIDE SEQUENCE [LARGE SCALE GENOMIC DNA]</scope>
    <source>
        <strain evidence="5">JCM 17986</strain>
    </source>
</reference>
<feature type="domain" description="SH3b" evidence="3">
    <location>
        <begin position="119"/>
        <end position="182"/>
    </location>
</feature>
<evidence type="ECO:0000313" key="5">
    <source>
        <dbReference type="Proteomes" id="UP001500466"/>
    </source>
</evidence>
<feature type="transmembrane region" description="Helical" evidence="2">
    <location>
        <begin position="36"/>
        <end position="53"/>
    </location>
</feature>
<accession>A0ABP9GIM3</accession>
<evidence type="ECO:0000256" key="2">
    <source>
        <dbReference type="SAM" id="Phobius"/>
    </source>
</evidence>
<comment type="caution">
    <text evidence="4">The sequence shown here is derived from an EMBL/GenBank/DDBJ whole genome shotgun (WGS) entry which is preliminary data.</text>
</comment>
<proteinExistence type="predicted"/>
<protein>
    <recommendedName>
        <fullName evidence="3">SH3b domain-containing protein</fullName>
    </recommendedName>
</protein>
<feature type="compositionally biased region" description="Low complexity" evidence="1">
    <location>
        <begin position="60"/>
        <end position="79"/>
    </location>
</feature>
<keyword evidence="2" id="KW-0472">Membrane</keyword>
<feature type="compositionally biased region" description="Polar residues" evidence="1">
    <location>
        <begin position="103"/>
        <end position="115"/>
    </location>
</feature>
<evidence type="ECO:0000256" key="1">
    <source>
        <dbReference type="SAM" id="MobiDB-lite"/>
    </source>
</evidence>
<dbReference type="Proteomes" id="UP001500466">
    <property type="component" value="Unassembled WGS sequence"/>
</dbReference>
<dbReference type="Gene3D" id="2.30.30.40">
    <property type="entry name" value="SH3 Domains"/>
    <property type="match status" value="1"/>
</dbReference>
<evidence type="ECO:0000259" key="3">
    <source>
        <dbReference type="Pfam" id="PF08239"/>
    </source>
</evidence>
<dbReference type="Pfam" id="PF08239">
    <property type="entry name" value="SH3_3"/>
    <property type="match status" value="1"/>
</dbReference>
<name>A0ABP9GIM3_9ACTN</name>
<evidence type="ECO:0000313" key="4">
    <source>
        <dbReference type="EMBL" id="GAA4944671.1"/>
    </source>
</evidence>
<dbReference type="InterPro" id="IPR003646">
    <property type="entry name" value="SH3-like_bac-type"/>
</dbReference>
<keyword evidence="2" id="KW-1133">Transmembrane helix</keyword>
<gene>
    <name evidence="4" type="ORF">GCM10023205_00320</name>
</gene>
<keyword evidence="2" id="KW-0812">Transmembrane</keyword>
<sequence length="195" mass="20499">MADDAPSALDWLREQLRRKGEGEAAPGIRGLRVSRGLAVALVLAVVVIILVLTSKNGGTPAKSAANSASPSASSDASPAEQADRTPNPQSSGGGNAAKPGATTKHSPSGTTGYTRQQRALFLREKPDTDGRILENLPYDTEVTLICHTEGPSIYGMNGRASKLWDKVRTGEGKVGYIPDEWVATQSLTTELVEAC</sequence>
<keyword evidence="5" id="KW-1185">Reference proteome</keyword>
<dbReference type="RefSeq" id="WP_345673117.1">
    <property type="nucleotide sequence ID" value="NZ_BAABHS010000001.1"/>
</dbReference>